<evidence type="ECO:0000313" key="2">
    <source>
        <dbReference type="EMBL" id="MCA9380479.1"/>
    </source>
</evidence>
<keyword evidence="1" id="KW-0812">Transmembrane</keyword>
<keyword evidence="1" id="KW-1133">Transmembrane helix</keyword>
<gene>
    <name evidence="2" type="ORF">KC675_04845</name>
</gene>
<keyword evidence="1" id="KW-0472">Membrane</keyword>
<evidence type="ECO:0000256" key="1">
    <source>
        <dbReference type="SAM" id="Phobius"/>
    </source>
</evidence>
<reference evidence="2" key="1">
    <citation type="submission" date="2020-04" db="EMBL/GenBank/DDBJ databases">
        <authorList>
            <person name="Zhang T."/>
        </authorList>
    </citation>
    <scope>NUCLEOTIDE SEQUENCE</scope>
    <source>
        <strain evidence="2">HKST-UBA15</strain>
    </source>
</reference>
<name>A0A955L0R6_9BACT</name>
<dbReference type="AlphaFoldDB" id="A0A955L0R6"/>
<organism evidence="2 3">
    <name type="scientific">Candidatus Dojkabacteria bacterium</name>
    <dbReference type="NCBI Taxonomy" id="2099670"/>
    <lineage>
        <taxon>Bacteria</taxon>
        <taxon>Candidatus Dojkabacteria</taxon>
    </lineage>
</organism>
<proteinExistence type="predicted"/>
<dbReference type="EMBL" id="JAGQLL010000070">
    <property type="protein sequence ID" value="MCA9380479.1"/>
    <property type="molecule type" value="Genomic_DNA"/>
</dbReference>
<comment type="caution">
    <text evidence="2">The sequence shown here is derived from an EMBL/GenBank/DDBJ whole genome shotgun (WGS) entry which is preliminary data.</text>
</comment>
<evidence type="ECO:0000313" key="3">
    <source>
        <dbReference type="Proteomes" id="UP000745577"/>
    </source>
</evidence>
<dbReference type="Proteomes" id="UP000745577">
    <property type="component" value="Unassembled WGS sequence"/>
</dbReference>
<reference evidence="2" key="2">
    <citation type="journal article" date="2021" name="Microbiome">
        <title>Successional dynamics and alternative stable states in a saline activated sludge microbial community over 9 years.</title>
        <authorList>
            <person name="Wang Y."/>
            <person name="Ye J."/>
            <person name="Ju F."/>
            <person name="Liu L."/>
            <person name="Boyd J.A."/>
            <person name="Deng Y."/>
            <person name="Parks D.H."/>
            <person name="Jiang X."/>
            <person name="Yin X."/>
            <person name="Woodcroft B.J."/>
            <person name="Tyson G.W."/>
            <person name="Hugenholtz P."/>
            <person name="Polz M.F."/>
            <person name="Zhang T."/>
        </authorList>
    </citation>
    <scope>NUCLEOTIDE SEQUENCE</scope>
    <source>
        <strain evidence="2">HKST-UBA15</strain>
    </source>
</reference>
<protein>
    <submittedName>
        <fullName evidence="2">Uncharacterized protein</fullName>
    </submittedName>
</protein>
<accession>A0A955L0R6</accession>
<sequence>MKLRKRLQLMFLSLSIVSFIILTVFFFVLGNEGSDITAQDSDLADSILFTDQKINLYYDINNNQQKDNEETTCEQCASKQILVEIVTDVGKELVVREIESDGTLDLKSTRASALWGYLPNEKLVIPTFTFTNLMDDKLFDIPVIAINYELVGENSNIGNVDYRNLNNNNYEINFEFKNIIPVLDNFLNSDLPVWYVYYPNVNVSDNYYVSSGLIETYNEKTNNSSTYWHFVQEYSSIDNINQYKLLIPKV</sequence>
<feature type="transmembrane region" description="Helical" evidence="1">
    <location>
        <begin position="7"/>
        <end position="29"/>
    </location>
</feature>